<reference evidence="16" key="1">
    <citation type="submission" date="2018-05" db="EMBL/GenBank/DDBJ databases">
        <title>Draft genome of Mucuna pruriens seed.</title>
        <authorList>
            <person name="Nnadi N.E."/>
            <person name="Vos R."/>
            <person name="Hasami M.H."/>
            <person name="Devisetty U.K."/>
            <person name="Aguiy J.C."/>
        </authorList>
    </citation>
    <scope>NUCLEOTIDE SEQUENCE [LARGE SCALE GENOMIC DNA]</scope>
    <source>
        <strain evidence="16">JCA_2017</strain>
    </source>
</reference>
<feature type="domain" description="RING-type" evidence="14">
    <location>
        <begin position="49"/>
        <end position="94"/>
    </location>
</feature>
<keyword evidence="11" id="KW-0833">Ubl conjugation pathway</keyword>
<evidence type="ECO:0000256" key="8">
    <source>
        <dbReference type="ARBA" id="ARBA00022723"/>
    </source>
</evidence>
<dbReference type="PROSITE" id="PS50089">
    <property type="entry name" value="ZF_RING_2"/>
    <property type="match status" value="1"/>
</dbReference>
<dbReference type="Pfam" id="PF01485">
    <property type="entry name" value="IBR"/>
    <property type="match status" value="1"/>
</dbReference>
<evidence type="ECO:0000256" key="6">
    <source>
        <dbReference type="ARBA" id="ARBA00012251"/>
    </source>
</evidence>
<dbReference type="InterPro" id="IPR044066">
    <property type="entry name" value="TRIAD_supradom"/>
</dbReference>
<gene>
    <name evidence="16" type="primary">RNF144B</name>
    <name evidence="16" type="ORF">CR513_30490</name>
</gene>
<dbReference type="InterPro" id="IPR002867">
    <property type="entry name" value="IBR_dom"/>
</dbReference>
<evidence type="ECO:0000256" key="1">
    <source>
        <dbReference type="ARBA" id="ARBA00001798"/>
    </source>
</evidence>
<dbReference type="InterPro" id="IPR013083">
    <property type="entry name" value="Znf_RING/FYVE/PHD"/>
</dbReference>
<proteinExistence type="inferred from homology"/>
<evidence type="ECO:0000313" key="17">
    <source>
        <dbReference type="Proteomes" id="UP000257109"/>
    </source>
</evidence>
<keyword evidence="8" id="KW-0479">Metal-binding</keyword>
<evidence type="ECO:0000256" key="12">
    <source>
        <dbReference type="ARBA" id="ARBA00022833"/>
    </source>
</evidence>
<name>A0A371GBU2_MUCPR</name>
<evidence type="ECO:0000256" key="5">
    <source>
        <dbReference type="ARBA" id="ARBA00005884"/>
    </source>
</evidence>
<dbReference type="EC" id="2.3.2.31" evidence="6"/>
<dbReference type="PANTHER" id="PTHR11685">
    <property type="entry name" value="RBR FAMILY RING FINGER AND IBR DOMAIN-CONTAINING"/>
    <property type="match status" value="1"/>
</dbReference>
<dbReference type="GO" id="GO:0061630">
    <property type="term" value="F:ubiquitin protein ligase activity"/>
    <property type="evidence" value="ECO:0007669"/>
    <property type="project" value="UniProtKB-EC"/>
</dbReference>
<dbReference type="Gene3D" id="1.20.120.1750">
    <property type="match status" value="1"/>
</dbReference>
<accession>A0A371GBU2</accession>
<dbReference type="PROSITE" id="PS51873">
    <property type="entry name" value="TRIAD"/>
    <property type="match status" value="1"/>
</dbReference>
<evidence type="ECO:0000313" key="16">
    <source>
        <dbReference type="EMBL" id="RDX87966.1"/>
    </source>
</evidence>
<evidence type="ECO:0000256" key="10">
    <source>
        <dbReference type="ARBA" id="ARBA00022771"/>
    </source>
</evidence>
<keyword evidence="17" id="KW-1185">Reference proteome</keyword>
<comment type="caution">
    <text evidence="16">The sequence shown here is derived from an EMBL/GenBank/DDBJ whole genome shotgun (WGS) entry which is preliminary data.</text>
</comment>
<protein>
    <recommendedName>
        <fullName evidence="6">RBR-type E3 ubiquitin transferase</fullName>
        <ecNumber evidence="6">2.3.2.31</ecNumber>
    </recommendedName>
</protein>
<evidence type="ECO:0000256" key="4">
    <source>
        <dbReference type="ARBA" id="ARBA00004906"/>
    </source>
</evidence>
<comment type="catalytic activity">
    <reaction evidence="1">
        <text>[E2 ubiquitin-conjugating enzyme]-S-ubiquitinyl-L-cysteine + [acceptor protein]-L-lysine = [E2 ubiquitin-conjugating enzyme]-L-cysteine + [acceptor protein]-N(6)-ubiquitinyl-L-lysine.</text>
        <dbReference type="EC" id="2.3.2.31"/>
    </reaction>
</comment>
<keyword evidence="12" id="KW-0862">Zinc</keyword>
<dbReference type="GO" id="GO:0008270">
    <property type="term" value="F:zinc ion binding"/>
    <property type="evidence" value="ECO:0007669"/>
    <property type="project" value="UniProtKB-KW"/>
</dbReference>
<comment type="similarity">
    <text evidence="5">Belongs to the RBR family. Ariadne subfamily.</text>
</comment>
<dbReference type="AlphaFoldDB" id="A0A371GBU2"/>
<evidence type="ECO:0000256" key="3">
    <source>
        <dbReference type="ARBA" id="ARBA00003976"/>
    </source>
</evidence>
<dbReference type="UniPathway" id="UPA00143"/>
<keyword evidence="10 13" id="KW-0863">Zinc-finger</keyword>
<sequence length="235" mass="26638">MGNNLCVTVKTIRKGSTKESSTSPTLNLDTIVENYVPPHHIKPAPVYTCTICCDSRPVYDTFSPEGCNHYYCTKCTLKYIVSKLQSNELKPGCPEAGCTGRLGPEFCKPMLPPFVLGWWERALCEAVIPDKDKLYCPFKDCSTLLSNDASNGTVTRASCCPHCKRNICVQCRAPWHAEISCDKFQKLRDKNDDLMLDLAKRRKWRRCPNCKHYVEKKQGCDDMLCSHGLTFQVRL</sequence>
<evidence type="ECO:0000259" key="15">
    <source>
        <dbReference type="PROSITE" id="PS51873"/>
    </source>
</evidence>
<evidence type="ECO:0000256" key="2">
    <source>
        <dbReference type="ARBA" id="ARBA00001947"/>
    </source>
</evidence>
<evidence type="ECO:0000256" key="7">
    <source>
        <dbReference type="ARBA" id="ARBA00022679"/>
    </source>
</evidence>
<dbReference type="OrthoDB" id="10009520at2759"/>
<feature type="non-terminal residue" evidence="16">
    <location>
        <position position="1"/>
    </location>
</feature>
<evidence type="ECO:0000256" key="9">
    <source>
        <dbReference type="ARBA" id="ARBA00022737"/>
    </source>
</evidence>
<dbReference type="STRING" id="157652.A0A371GBU2"/>
<dbReference type="SUPFAM" id="SSF57850">
    <property type="entry name" value="RING/U-box"/>
    <property type="match status" value="2"/>
</dbReference>
<comment type="pathway">
    <text evidence="4">Protein modification; protein ubiquitination.</text>
</comment>
<organism evidence="16 17">
    <name type="scientific">Mucuna pruriens</name>
    <name type="common">Velvet bean</name>
    <name type="synonym">Dolichos pruriens</name>
    <dbReference type="NCBI Taxonomy" id="157652"/>
    <lineage>
        <taxon>Eukaryota</taxon>
        <taxon>Viridiplantae</taxon>
        <taxon>Streptophyta</taxon>
        <taxon>Embryophyta</taxon>
        <taxon>Tracheophyta</taxon>
        <taxon>Spermatophyta</taxon>
        <taxon>Magnoliopsida</taxon>
        <taxon>eudicotyledons</taxon>
        <taxon>Gunneridae</taxon>
        <taxon>Pentapetalae</taxon>
        <taxon>rosids</taxon>
        <taxon>fabids</taxon>
        <taxon>Fabales</taxon>
        <taxon>Fabaceae</taxon>
        <taxon>Papilionoideae</taxon>
        <taxon>50 kb inversion clade</taxon>
        <taxon>NPAAA clade</taxon>
        <taxon>indigoferoid/millettioid clade</taxon>
        <taxon>Phaseoleae</taxon>
        <taxon>Mucuna</taxon>
    </lineage>
</organism>
<evidence type="ECO:0000256" key="11">
    <source>
        <dbReference type="ARBA" id="ARBA00022786"/>
    </source>
</evidence>
<evidence type="ECO:0000259" key="14">
    <source>
        <dbReference type="PROSITE" id="PS50089"/>
    </source>
</evidence>
<feature type="domain" description="RING-type" evidence="15">
    <location>
        <begin position="45"/>
        <end position="235"/>
    </location>
</feature>
<dbReference type="Gene3D" id="3.30.40.10">
    <property type="entry name" value="Zinc/RING finger domain, C3HC4 (zinc finger)"/>
    <property type="match status" value="1"/>
</dbReference>
<dbReference type="GO" id="GO:0016567">
    <property type="term" value="P:protein ubiquitination"/>
    <property type="evidence" value="ECO:0007669"/>
    <property type="project" value="UniProtKB-UniPathway"/>
</dbReference>
<comment type="cofactor">
    <cofactor evidence="2">
        <name>Zn(2+)</name>
        <dbReference type="ChEBI" id="CHEBI:29105"/>
    </cofactor>
</comment>
<dbReference type="FunFam" id="3.30.40.10:FF:000230">
    <property type="entry name" value="RBR-type E3 ubiquitin transferase"/>
    <property type="match status" value="1"/>
</dbReference>
<evidence type="ECO:0000256" key="13">
    <source>
        <dbReference type="PROSITE-ProRule" id="PRU00175"/>
    </source>
</evidence>
<keyword evidence="9" id="KW-0677">Repeat</keyword>
<keyword evidence="7" id="KW-0808">Transferase</keyword>
<dbReference type="Proteomes" id="UP000257109">
    <property type="component" value="Unassembled WGS sequence"/>
</dbReference>
<dbReference type="InterPro" id="IPR001841">
    <property type="entry name" value="Znf_RING"/>
</dbReference>
<dbReference type="SMART" id="SM00647">
    <property type="entry name" value="IBR"/>
    <property type="match status" value="1"/>
</dbReference>
<comment type="function">
    <text evidence="3">Might act as an E3 ubiquitin-protein ligase, or as part of E3 complex, which accepts ubiquitin from specific E2 ubiquitin-conjugating enzymes and then transfers it to substrates.</text>
</comment>
<dbReference type="EMBL" id="QJKJ01006082">
    <property type="protein sequence ID" value="RDX87966.1"/>
    <property type="molecule type" value="Genomic_DNA"/>
</dbReference>
<dbReference type="InterPro" id="IPR031127">
    <property type="entry name" value="E3_UB_ligase_RBR"/>
</dbReference>